<name>A0A023DH83_9BACL</name>
<dbReference type="RefSeq" id="WP_042410471.1">
    <property type="nucleotide sequence ID" value="NZ_BAWO01000047.1"/>
</dbReference>
<accession>A0A023DH83</accession>
<dbReference type="InterPro" id="IPR024726">
    <property type="entry name" value="FhuF_C"/>
</dbReference>
<reference evidence="3 4" key="1">
    <citation type="submission" date="2014-04" db="EMBL/GenBank/DDBJ databases">
        <title>Whole genome shotgun sequence of Geobacillus caldoxylosilyticus NBRC 107762.</title>
        <authorList>
            <person name="Hosoyama A."/>
            <person name="Hosoyama Y."/>
            <person name="Katano-Makiyama Y."/>
            <person name="Tsuchikane K."/>
            <person name="Ohji S."/>
            <person name="Ichikawa N."/>
            <person name="Yamazoe A."/>
            <person name="Fujita N."/>
        </authorList>
    </citation>
    <scope>NUCLEOTIDE SEQUENCE [LARGE SCALE GENOMIC DNA]</scope>
    <source>
        <strain evidence="3 4">NBRC 107762</strain>
    </source>
</reference>
<dbReference type="InterPro" id="IPR022770">
    <property type="entry name" value="IucA/IucC-like_C"/>
</dbReference>
<organism evidence="3 4">
    <name type="scientific">Parageobacillus caldoxylosilyticus NBRC 107762</name>
    <dbReference type="NCBI Taxonomy" id="1220594"/>
    <lineage>
        <taxon>Bacteria</taxon>
        <taxon>Bacillati</taxon>
        <taxon>Bacillota</taxon>
        <taxon>Bacilli</taxon>
        <taxon>Bacillales</taxon>
        <taxon>Anoxybacillaceae</taxon>
        <taxon>Saccharococcus</taxon>
    </lineage>
</organism>
<comment type="caution">
    <text evidence="3">The sequence shown here is derived from an EMBL/GenBank/DDBJ whole genome shotgun (WGS) entry which is preliminary data.</text>
</comment>
<keyword evidence="4" id="KW-1185">Reference proteome</keyword>
<dbReference type="OrthoDB" id="5870636at2"/>
<feature type="domain" description="Ferric siderophore reductase C-terminal" evidence="2">
    <location>
        <begin position="218"/>
        <end position="237"/>
    </location>
</feature>
<evidence type="ECO:0000259" key="1">
    <source>
        <dbReference type="Pfam" id="PF06276"/>
    </source>
</evidence>
<protein>
    <recommendedName>
        <fullName evidence="5">Ferric siderophore reductase C-terminal domain-containing protein</fullName>
    </recommendedName>
</protein>
<evidence type="ECO:0000313" key="4">
    <source>
        <dbReference type="Proteomes" id="UP000023561"/>
    </source>
</evidence>
<sequence>MILSTEEIKVLETYRLSVVRINSPLSIRIDQLHKENVLVDYLEKVRQKLGAANKVVAASMLIKRYSFLAAMSLYAMSVWNKRLVLSPERIWMETDDNDDMWLPTFRFEELKAEICTGCRDQWREETVRQLFAGHFSPLIEKLRSITKISVHILWENIAIYIYWLYETLGKDDSLAYIREQLYNDFHFLVHDADGALFGTFRQNPLKRFWKGNAGVKQRTTCCLYYQTEEGMHCQTCPCILRERYPKTS</sequence>
<dbReference type="GeneID" id="301191447"/>
<gene>
    <name evidence="3" type="ORF">GCA01S_047_00350</name>
</gene>
<dbReference type="AlphaFoldDB" id="A0A023DH83"/>
<dbReference type="GO" id="GO:0003824">
    <property type="term" value="F:catalytic activity"/>
    <property type="evidence" value="ECO:0007669"/>
    <property type="project" value="UniProtKB-ARBA"/>
</dbReference>
<evidence type="ECO:0000313" key="3">
    <source>
        <dbReference type="EMBL" id="GAJ40612.1"/>
    </source>
</evidence>
<dbReference type="EMBL" id="BAWO01000047">
    <property type="protein sequence ID" value="GAJ40612.1"/>
    <property type="molecule type" value="Genomic_DNA"/>
</dbReference>
<evidence type="ECO:0008006" key="5">
    <source>
        <dbReference type="Google" id="ProtNLM"/>
    </source>
</evidence>
<evidence type="ECO:0000259" key="2">
    <source>
        <dbReference type="Pfam" id="PF11575"/>
    </source>
</evidence>
<dbReference type="Proteomes" id="UP000023561">
    <property type="component" value="Unassembled WGS sequence"/>
</dbReference>
<dbReference type="Pfam" id="PF06276">
    <property type="entry name" value="FhuF"/>
    <property type="match status" value="1"/>
</dbReference>
<proteinExistence type="predicted"/>
<dbReference type="Pfam" id="PF11575">
    <property type="entry name" value="FhuF_C"/>
    <property type="match status" value="1"/>
</dbReference>
<dbReference type="GO" id="GO:0051537">
    <property type="term" value="F:2 iron, 2 sulfur cluster binding"/>
    <property type="evidence" value="ECO:0007669"/>
    <property type="project" value="InterPro"/>
</dbReference>
<feature type="domain" description="Aerobactin siderophore biosynthesis IucA/IucC-like C-terminal" evidence="1">
    <location>
        <begin position="87"/>
        <end position="172"/>
    </location>
</feature>